<dbReference type="Proteomes" id="UP000092839">
    <property type="component" value="Chromosome"/>
</dbReference>
<organism evidence="1 2">
    <name type="scientific">Bradyrhizobium icense</name>
    <dbReference type="NCBI Taxonomy" id="1274631"/>
    <lineage>
        <taxon>Bacteria</taxon>
        <taxon>Pseudomonadati</taxon>
        <taxon>Pseudomonadota</taxon>
        <taxon>Alphaproteobacteria</taxon>
        <taxon>Hyphomicrobiales</taxon>
        <taxon>Nitrobacteraceae</taxon>
        <taxon>Bradyrhizobium</taxon>
    </lineage>
</organism>
<evidence type="ECO:0000313" key="1">
    <source>
        <dbReference type="EMBL" id="ANW03826.1"/>
    </source>
</evidence>
<dbReference type="EMBL" id="CP016428">
    <property type="protein sequence ID" value="ANW03826.1"/>
    <property type="molecule type" value="Genomic_DNA"/>
</dbReference>
<evidence type="ECO:0000313" key="2">
    <source>
        <dbReference type="Proteomes" id="UP000092839"/>
    </source>
</evidence>
<dbReference type="KEGG" id="bic:LMTR13_30465"/>
<reference evidence="1 2" key="1">
    <citation type="submission" date="2016-07" db="EMBL/GenBank/DDBJ databases">
        <title>Complete genome sequence of Bradyrhizobium icense LMTR 13T, a potential inoculant strain isolated from lima bean (Phaseolus lunatus) in Peru.</title>
        <authorList>
            <person name="Ormeno-Orrillo E."/>
            <person name="Duran D."/>
            <person name="Rogel M.A."/>
            <person name="Rey L."/>
            <person name="Imperial J."/>
            <person name="Ruiz-Argueso T."/>
            <person name="Martinez-Romero E."/>
        </authorList>
    </citation>
    <scope>NUCLEOTIDE SEQUENCE [LARGE SCALE GENOMIC DNA]</scope>
    <source>
        <strain evidence="1 2">LMTR 13</strain>
    </source>
</reference>
<keyword evidence="2" id="KW-1185">Reference proteome</keyword>
<sequence length="60" mass="6894">MAYFQSKVRRSQAAILRLKRDDSINPIIRKSRQICQHLRAHSALRKAGCGFYAANFAPFD</sequence>
<dbReference type="STRING" id="1274631.LMTR13_30465"/>
<name>A0A1B1UM80_9BRAD</name>
<gene>
    <name evidence="1" type="ORF">LMTR13_30465</name>
</gene>
<accession>A0A1B1UM80</accession>
<proteinExistence type="predicted"/>
<dbReference type="AlphaFoldDB" id="A0A1B1UM80"/>
<protein>
    <submittedName>
        <fullName evidence="1">Uncharacterized protein</fullName>
    </submittedName>
</protein>